<reference evidence="2" key="1">
    <citation type="journal article" date="2019" name="Int. J. Syst. Evol. Microbiol.">
        <title>The Global Catalogue of Microorganisms (GCM) 10K type strain sequencing project: providing services to taxonomists for standard genome sequencing and annotation.</title>
        <authorList>
            <consortium name="The Broad Institute Genomics Platform"/>
            <consortium name="The Broad Institute Genome Sequencing Center for Infectious Disease"/>
            <person name="Wu L."/>
            <person name="Ma J."/>
        </authorList>
    </citation>
    <scope>NUCLEOTIDE SEQUENCE [LARGE SCALE GENOMIC DNA]</scope>
    <source>
        <strain evidence="2">CCUG 66188</strain>
    </source>
</reference>
<accession>A0ABV9KYL0</accession>
<sequence>MKNNSIAFLILYIGDYPWYFSYFLHSCKYNPNIDFYIYTDNPIIESSTPENVKLIPYSLNEFNKDAAKALGFPVNIEHGYKLCDFKPAYGYIFADLVKNYDFWGHCDIDIIFGNIRNFVTDAVLSKYDVISARHDYLTGSFALYRNGLFNNALFKQSKDYIKVFTSSENFCFDETNYAFKAFEIGLHRSEIKTEVESMTHVVKRLEEKRKLKPYFEFQILEGLAGNMLWDNGTLTYRKEFEVMYYHLIKLKTVYSEKNIQNRVVPNKFRIGKKKIYY</sequence>
<organism evidence="1 2">
    <name type="scientific">Dysgonomonas termitidis</name>
    <dbReference type="NCBI Taxonomy" id="1516126"/>
    <lineage>
        <taxon>Bacteria</taxon>
        <taxon>Pseudomonadati</taxon>
        <taxon>Bacteroidota</taxon>
        <taxon>Bacteroidia</taxon>
        <taxon>Bacteroidales</taxon>
        <taxon>Dysgonomonadaceae</taxon>
        <taxon>Dysgonomonas</taxon>
    </lineage>
</organism>
<comment type="caution">
    <text evidence="1">The sequence shown here is derived from an EMBL/GenBank/DDBJ whole genome shotgun (WGS) entry which is preliminary data.</text>
</comment>
<gene>
    <name evidence="1" type="ORF">ACFO6W_14490</name>
</gene>
<dbReference type="InterPro" id="IPR046733">
    <property type="entry name" value="DUF6625"/>
</dbReference>
<evidence type="ECO:0000313" key="2">
    <source>
        <dbReference type="Proteomes" id="UP001596023"/>
    </source>
</evidence>
<dbReference type="Proteomes" id="UP001596023">
    <property type="component" value="Unassembled WGS sequence"/>
</dbReference>
<protein>
    <submittedName>
        <fullName evidence="1">DUF6625 family protein</fullName>
    </submittedName>
</protein>
<proteinExistence type="predicted"/>
<dbReference type="RefSeq" id="WP_379997617.1">
    <property type="nucleotide sequence ID" value="NZ_JBHSGN010000084.1"/>
</dbReference>
<keyword evidence="2" id="KW-1185">Reference proteome</keyword>
<name>A0ABV9KYL0_9BACT</name>
<dbReference type="EMBL" id="JBHSGN010000084">
    <property type="protein sequence ID" value="MFC4674909.1"/>
    <property type="molecule type" value="Genomic_DNA"/>
</dbReference>
<dbReference type="Pfam" id="PF20330">
    <property type="entry name" value="DUF6625"/>
    <property type="match status" value="1"/>
</dbReference>
<evidence type="ECO:0000313" key="1">
    <source>
        <dbReference type="EMBL" id="MFC4674909.1"/>
    </source>
</evidence>